<evidence type="ECO:0000313" key="4">
    <source>
        <dbReference type="Proteomes" id="UP000295703"/>
    </source>
</evidence>
<evidence type="ECO:0000313" key="3">
    <source>
        <dbReference type="EMBL" id="TDZ33509.1"/>
    </source>
</evidence>
<dbReference type="PANTHER" id="PTHR34612">
    <property type="entry name" value="GH131_N DOMAIN-CONTAINING PROTEIN"/>
    <property type="match status" value="1"/>
</dbReference>
<keyword evidence="4" id="KW-1185">Reference proteome</keyword>
<reference evidence="3 4" key="1">
    <citation type="submission" date="2018-12" db="EMBL/GenBank/DDBJ databases">
        <title>Genome sequence and assembly of Colletotrichum trifolii.</title>
        <authorList>
            <person name="Gan P."/>
            <person name="Shirasu K."/>
        </authorList>
    </citation>
    <scope>NUCLEOTIDE SEQUENCE [LARGE SCALE GENOMIC DNA]</scope>
    <source>
        <strain evidence="3 4">543-2</strain>
    </source>
</reference>
<feature type="chain" id="PRO_5020546325" description="Glycoside hydrolase 131 catalytic N-terminal domain-containing protein" evidence="1">
    <location>
        <begin position="17"/>
        <end position="307"/>
    </location>
</feature>
<feature type="signal peptide" evidence="1">
    <location>
        <begin position="1"/>
        <end position="16"/>
    </location>
</feature>
<evidence type="ECO:0000256" key="1">
    <source>
        <dbReference type="SAM" id="SignalP"/>
    </source>
</evidence>
<dbReference type="AlphaFoldDB" id="A0A4V3HS25"/>
<organism evidence="3 4">
    <name type="scientific">Colletotrichum trifolii</name>
    <dbReference type="NCBI Taxonomy" id="5466"/>
    <lineage>
        <taxon>Eukaryota</taxon>
        <taxon>Fungi</taxon>
        <taxon>Dikarya</taxon>
        <taxon>Ascomycota</taxon>
        <taxon>Pezizomycotina</taxon>
        <taxon>Sordariomycetes</taxon>
        <taxon>Hypocreomycetidae</taxon>
        <taxon>Glomerellales</taxon>
        <taxon>Glomerellaceae</taxon>
        <taxon>Colletotrichum</taxon>
        <taxon>Colletotrichum orbiculare species complex</taxon>
    </lineage>
</organism>
<dbReference type="EMBL" id="RYZW01000452">
    <property type="protein sequence ID" value="TDZ33509.1"/>
    <property type="molecule type" value="Genomic_DNA"/>
</dbReference>
<dbReference type="InterPro" id="IPR041524">
    <property type="entry name" value="GH131_N"/>
</dbReference>
<dbReference type="STRING" id="5466.A0A4V3HS25"/>
<evidence type="ECO:0000259" key="2">
    <source>
        <dbReference type="Pfam" id="PF18271"/>
    </source>
</evidence>
<proteinExistence type="predicted"/>
<comment type="caution">
    <text evidence="3">The sequence shown here is derived from an EMBL/GenBank/DDBJ whole genome shotgun (WGS) entry which is preliminary data.</text>
</comment>
<sequence length="307" mass="32706">MFASTIILSLVAAVAADCGSKSSNNNSYSSGPALPGAQAQCTLQFDGRIPKAFTAADFDGKTSPFNADNVFGKGLKFSELIKLPEESSLFDGNSSKPFEVTINDKSIFAPSETNVQVGFRRAEMLPLSNDGKDDSTVGVKTLHFSLKKDDQRPLNLSHEYQLVFLESADYSTNQIVLKTGSLIGENTADPDTLQLFGNVASSPVPQLFKTKFTPGVFHNFAVKLDFAKNTTEVFYSTDNSALKSQGAAVANNIAGQGQYHFGVLKKPVNGGSDITKSGDQPANIDEGIIYGGIFQEDSSSGCISLSP</sequence>
<dbReference type="Proteomes" id="UP000295703">
    <property type="component" value="Unassembled WGS sequence"/>
</dbReference>
<accession>A0A4V3HS25</accession>
<feature type="domain" description="Glycoside hydrolase 131 catalytic N-terminal" evidence="2">
    <location>
        <begin position="43"/>
        <end position="301"/>
    </location>
</feature>
<dbReference type="PANTHER" id="PTHR34612:SF2">
    <property type="entry name" value="GLYCOSIDE HYDROLASE 131 CATALYTIC N-TERMINAL DOMAIN-CONTAINING PROTEIN"/>
    <property type="match status" value="1"/>
</dbReference>
<dbReference type="Gene3D" id="2.60.120.1160">
    <property type="match status" value="1"/>
</dbReference>
<protein>
    <recommendedName>
        <fullName evidence="2">Glycoside hydrolase 131 catalytic N-terminal domain-containing protein</fullName>
    </recommendedName>
</protein>
<keyword evidence="1" id="KW-0732">Signal</keyword>
<name>A0A4V3HS25_COLTR</name>
<dbReference type="Pfam" id="PF18271">
    <property type="entry name" value="GH131_N"/>
    <property type="match status" value="1"/>
</dbReference>
<gene>
    <name evidence="3" type="ORF">CTRI78_v011672</name>
</gene>